<keyword evidence="1" id="KW-0472">Membrane</keyword>
<dbReference type="PANTHER" id="PTHR35043">
    <property type="entry name" value="TRANSCRIPTION FACTOR DOMAIN-CONTAINING PROTEIN"/>
    <property type="match status" value="1"/>
</dbReference>
<name>A0AAD5WM30_9PEZI</name>
<accession>A0AAD5WM30</accession>
<dbReference type="Proteomes" id="UP001201980">
    <property type="component" value="Unassembled WGS sequence"/>
</dbReference>
<feature type="transmembrane region" description="Helical" evidence="1">
    <location>
        <begin position="124"/>
        <end position="144"/>
    </location>
</feature>
<evidence type="ECO:0000313" key="3">
    <source>
        <dbReference type="Proteomes" id="UP001201980"/>
    </source>
</evidence>
<dbReference type="EMBL" id="JAKWBI020000733">
    <property type="protein sequence ID" value="KAJ2892740.1"/>
    <property type="molecule type" value="Genomic_DNA"/>
</dbReference>
<evidence type="ECO:0000256" key="1">
    <source>
        <dbReference type="SAM" id="Phobius"/>
    </source>
</evidence>
<reference evidence="2" key="1">
    <citation type="submission" date="2022-07" db="EMBL/GenBank/DDBJ databases">
        <title>Draft genome sequence of Zalerion maritima ATCC 34329, a (micro)plastics degrading marine fungus.</title>
        <authorList>
            <person name="Paco A."/>
            <person name="Goncalves M.F.M."/>
            <person name="Rocha-Santos T.A.P."/>
            <person name="Alves A."/>
        </authorList>
    </citation>
    <scope>NUCLEOTIDE SEQUENCE</scope>
    <source>
        <strain evidence="2">ATCC 34329</strain>
    </source>
</reference>
<keyword evidence="3" id="KW-1185">Reference proteome</keyword>
<keyword evidence="1" id="KW-0812">Transmembrane</keyword>
<gene>
    <name evidence="2" type="ORF">MKZ38_009425</name>
</gene>
<feature type="transmembrane region" description="Helical" evidence="1">
    <location>
        <begin position="87"/>
        <end position="104"/>
    </location>
</feature>
<keyword evidence="1" id="KW-1133">Transmembrane helix</keyword>
<dbReference type="PANTHER" id="PTHR35043:SF8">
    <property type="entry name" value="DUF4220 DOMAIN-CONTAINING PROTEIN"/>
    <property type="match status" value="1"/>
</dbReference>
<feature type="transmembrane region" description="Helical" evidence="1">
    <location>
        <begin position="373"/>
        <end position="394"/>
    </location>
</feature>
<feature type="transmembrane region" description="Helical" evidence="1">
    <location>
        <begin position="406"/>
        <end position="427"/>
    </location>
</feature>
<organism evidence="2 3">
    <name type="scientific">Zalerion maritima</name>
    <dbReference type="NCBI Taxonomy" id="339359"/>
    <lineage>
        <taxon>Eukaryota</taxon>
        <taxon>Fungi</taxon>
        <taxon>Dikarya</taxon>
        <taxon>Ascomycota</taxon>
        <taxon>Pezizomycotina</taxon>
        <taxon>Sordariomycetes</taxon>
        <taxon>Lulworthiomycetidae</taxon>
        <taxon>Lulworthiales</taxon>
        <taxon>Lulworthiaceae</taxon>
        <taxon>Zalerion</taxon>
    </lineage>
</organism>
<proteinExistence type="predicted"/>
<sequence length="582" mass="66017">MASAMSFLASTNNSTTSAANGTTFSMATATTTATAIATATATTVHTLITTAVPQTLPTSGNDYNGTNIGVAINGWVPTSNDRGTVDIMWSATLTIFLCVWVATYPNAPAPKDRWYHYYIDKANLALVCLLGPDLLLAIALGQLSNAFRSKDKFRDDPIVSVEKDKWTLRKAFFADMGGFHLCTPDYPGGFPIDAEQFHYLLKHGYTDFPDPKIWETAFNSIDILSRVITILQVVMFTATEIGRMKAGYPMTTLELTAFSFAFMMVATQAAWLYKPSVTSIIPLECDVSATAIRQRAKRDDPIFADLLDDVWYQTPLMFLSRTQTFSFGQHWTWNVYFAHLCGFKSVFSRRMRDPFLWDRLPTDIWFALDENRWWIRACGVGITIPFCFCLLPAWNWDFPTEGEKQGWRVVSVMHCSLTLIGIMWYVLASRAWNLRRKNRQRQSTLGPEMSATAARVVVDPWKIRKAPPLREFDVEVQLDQQQQQQQQQQAFSREIGGDSMSYTMRPSLRRRIRRFLDKVRNPSPDGDPKVYAQGRFVIMIVPVTLIYMVARLFLYGEDYAGLRQLPVGAYLTVNRFLPFLGS</sequence>
<dbReference type="AlphaFoldDB" id="A0AAD5WM30"/>
<evidence type="ECO:0000313" key="2">
    <source>
        <dbReference type="EMBL" id="KAJ2892740.1"/>
    </source>
</evidence>
<feature type="transmembrane region" description="Helical" evidence="1">
    <location>
        <begin position="536"/>
        <end position="556"/>
    </location>
</feature>
<comment type="caution">
    <text evidence="2">The sequence shown here is derived from an EMBL/GenBank/DDBJ whole genome shotgun (WGS) entry which is preliminary data.</text>
</comment>
<protein>
    <submittedName>
        <fullName evidence="2">Uncharacterized protein</fullName>
    </submittedName>
</protein>